<keyword evidence="1" id="KW-1133">Transmembrane helix</keyword>
<keyword evidence="1" id="KW-0812">Transmembrane</keyword>
<feature type="transmembrane region" description="Helical" evidence="1">
    <location>
        <begin position="119"/>
        <end position="141"/>
    </location>
</feature>
<protein>
    <submittedName>
        <fullName evidence="2">ABC transporter permease subunit</fullName>
    </submittedName>
</protein>
<feature type="transmembrane region" description="Helical" evidence="1">
    <location>
        <begin position="181"/>
        <end position="204"/>
    </location>
</feature>
<dbReference type="EMBL" id="JACJVQ010000003">
    <property type="protein sequence ID" value="MBB6633055.1"/>
    <property type="molecule type" value="Genomic_DNA"/>
</dbReference>
<keyword evidence="3" id="KW-1185">Reference proteome</keyword>
<sequence>MKQWFVLFNKEWLEILRSYRIIWLPIGFIVLGASQPIATFFMPDILASAGNMPEGAVIRIPTPQPFEVMAGALSQFGVIGLLLVALSGMGAISGEKASGTAAMVLVKPVSHVSFVTAKWAALLLLAVLSFAAGYGAAWYYTASLFDSVGWGEVVQSALLFALWLGFVGTLALLFSSLLRSAAAATFGALATAAVLSIASSSLPFEQSWNPGRLSGLAAESLNAGAASPGDGQGAVWLTVIVTATAMLAALAASARSLKRMPSND</sequence>
<dbReference type="AlphaFoldDB" id="A0A841SSM2"/>
<accession>A0A841SSM2</accession>
<feature type="transmembrane region" description="Helical" evidence="1">
    <location>
        <begin position="21"/>
        <end position="42"/>
    </location>
</feature>
<reference evidence="2 3" key="1">
    <citation type="submission" date="2020-08" db="EMBL/GenBank/DDBJ databases">
        <title>Cohnella phylogeny.</title>
        <authorList>
            <person name="Dunlap C."/>
        </authorList>
    </citation>
    <scope>NUCLEOTIDE SEQUENCE [LARGE SCALE GENOMIC DNA]</scope>
    <source>
        <strain evidence="2 3">DSM 25241</strain>
    </source>
</reference>
<evidence type="ECO:0000313" key="2">
    <source>
        <dbReference type="EMBL" id="MBB6633055.1"/>
    </source>
</evidence>
<dbReference type="Pfam" id="PF12679">
    <property type="entry name" value="ABC2_membrane_2"/>
    <property type="match status" value="1"/>
</dbReference>
<comment type="caution">
    <text evidence="2">The sequence shown here is derived from an EMBL/GenBank/DDBJ whole genome shotgun (WGS) entry which is preliminary data.</text>
</comment>
<keyword evidence="1" id="KW-0472">Membrane</keyword>
<dbReference type="GO" id="GO:0005886">
    <property type="term" value="C:plasma membrane"/>
    <property type="evidence" value="ECO:0007669"/>
    <property type="project" value="UniProtKB-SubCell"/>
</dbReference>
<dbReference type="PANTHER" id="PTHR37305">
    <property type="entry name" value="INTEGRAL MEMBRANE PROTEIN-RELATED"/>
    <property type="match status" value="1"/>
</dbReference>
<evidence type="ECO:0000313" key="3">
    <source>
        <dbReference type="Proteomes" id="UP000535838"/>
    </source>
</evidence>
<dbReference type="RefSeq" id="WP_185118293.1">
    <property type="nucleotide sequence ID" value="NZ_JACJVQ010000003.1"/>
</dbReference>
<name>A0A841SSM2_9BACL</name>
<proteinExistence type="predicted"/>
<dbReference type="PANTHER" id="PTHR37305:SF1">
    <property type="entry name" value="MEMBRANE PROTEIN"/>
    <property type="match status" value="1"/>
</dbReference>
<feature type="transmembrane region" description="Helical" evidence="1">
    <location>
        <begin position="153"/>
        <end position="174"/>
    </location>
</feature>
<organism evidence="2 3">
    <name type="scientific">Cohnella thailandensis</name>
    <dbReference type="NCBI Taxonomy" id="557557"/>
    <lineage>
        <taxon>Bacteria</taxon>
        <taxon>Bacillati</taxon>
        <taxon>Bacillota</taxon>
        <taxon>Bacilli</taxon>
        <taxon>Bacillales</taxon>
        <taxon>Paenibacillaceae</taxon>
        <taxon>Cohnella</taxon>
    </lineage>
</organism>
<evidence type="ECO:0000256" key="1">
    <source>
        <dbReference type="SAM" id="Phobius"/>
    </source>
</evidence>
<dbReference type="Proteomes" id="UP000535838">
    <property type="component" value="Unassembled WGS sequence"/>
</dbReference>
<dbReference type="GO" id="GO:0140359">
    <property type="term" value="F:ABC-type transporter activity"/>
    <property type="evidence" value="ECO:0007669"/>
    <property type="project" value="InterPro"/>
</dbReference>
<gene>
    <name evidence="2" type="ORF">H7B67_02875</name>
</gene>
<feature type="transmembrane region" description="Helical" evidence="1">
    <location>
        <begin position="234"/>
        <end position="254"/>
    </location>
</feature>
<feature type="transmembrane region" description="Helical" evidence="1">
    <location>
        <begin position="68"/>
        <end position="86"/>
    </location>
</feature>